<reference evidence="2" key="1">
    <citation type="submission" date="2013-11" db="EMBL/GenBank/DDBJ databases">
        <title>Draft genome sequence from a member of Zhouia, isolated tidal flat.</title>
        <authorList>
            <person name="Jin H."/>
            <person name="Jeon C.O."/>
        </authorList>
    </citation>
    <scope>NUCLEOTIDE SEQUENCE [LARGE SCALE GENOMIC DNA]</scope>
    <source>
        <strain evidence="2">AD3</strain>
    </source>
</reference>
<accession>W2UQS3</accession>
<protein>
    <submittedName>
        <fullName evidence="1">Uncharacterized protein</fullName>
    </submittedName>
</protein>
<evidence type="ECO:0000313" key="1">
    <source>
        <dbReference type="EMBL" id="ETN95677.1"/>
    </source>
</evidence>
<proteinExistence type="predicted"/>
<evidence type="ECO:0000313" key="2">
    <source>
        <dbReference type="Proteomes" id="UP000018850"/>
    </source>
</evidence>
<keyword evidence="2" id="KW-1185">Reference proteome</keyword>
<comment type="caution">
    <text evidence="1">The sequence shown here is derived from an EMBL/GenBank/DDBJ whole genome shotgun (WGS) entry which is preliminary data.</text>
</comment>
<dbReference type="Proteomes" id="UP000018850">
    <property type="component" value="Unassembled WGS sequence"/>
</dbReference>
<sequence length="38" mass="4503">MIYKSRLILPFNKIKIPDLDLLQRQLKISRMGIGNYLV</sequence>
<reference evidence="1 2" key="2">
    <citation type="journal article" date="2016" name="Genome Announc.">
        <title>Draft Genome Sequence of Zhouia amylolytica AD3, Isolated from Tidal Flat Sediment.</title>
        <authorList>
            <person name="Jia B."/>
            <person name="Jin H.M."/>
            <person name="Lee H.J."/>
            <person name="Jeon C.O."/>
        </authorList>
    </citation>
    <scope>NUCLEOTIDE SEQUENCE [LARGE SCALE GENOMIC DNA]</scope>
    <source>
        <strain evidence="1 2">AD3</strain>
    </source>
</reference>
<dbReference type="AlphaFoldDB" id="W2UQS3"/>
<gene>
    <name evidence="1" type="ORF">P278_13990</name>
</gene>
<dbReference type="EMBL" id="AYXY01000019">
    <property type="protein sequence ID" value="ETN95677.1"/>
    <property type="molecule type" value="Genomic_DNA"/>
</dbReference>
<name>W2UQS3_9FLAO</name>
<organism evidence="1 2">
    <name type="scientific">Zhouia amylolytica AD3</name>
    <dbReference type="NCBI Taxonomy" id="1286632"/>
    <lineage>
        <taxon>Bacteria</taxon>
        <taxon>Pseudomonadati</taxon>
        <taxon>Bacteroidota</taxon>
        <taxon>Flavobacteriia</taxon>
        <taxon>Flavobacteriales</taxon>
        <taxon>Flavobacteriaceae</taxon>
        <taxon>Zhouia</taxon>
    </lineage>
</organism>